<organism evidence="1 2">
    <name type="scientific">Clostridioides difficile</name>
    <name type="common">Peptoclostridium difficile</name>
    <dbReference type="NCBI Taxonomy" id="1496"/>
    <lineage>
        <taxon>Bacteria</taxon>
        <taxon>Bacillati</taxon>
        <taxon>Bacillota</taxon>
        <taxon>Clostridia</taxon>
        <taxon>Peptostreptococcales</taxon>
        <taxon>Peptostreptococcaceae</taxon>
        <taxon>Clostridioides</taxon>
    </lineage>
</organism>
<protein>
    <submittedName>
        <fullName evidence="1">Uncharacterized protein</fullName>
    </submittedName>
</protein>
<dbReference type="AlphaFoldDB" id="A0AAN6A572"/>
<evidence type="ECO:0000313" key="1">
    <source>
        <dbReference type="EMBL" id="HBH1541561.1"/>
    </source>
</evidence>
<dbReference type="RefSeq" id="WP_021416104.1">
    <property type="nucleotide sequence ID" value="NZ_BING01000001.1"/>
</dbReference>
<reference evidence="1" key="2">
    <citation type="submission" date="2021-06" db="EMBL/GenBank/DDBJ databases">
        <authorList>
            <consortium name="NCBI Pathogen Detection Project"/>
        </authorList>
    </citation>
    <scope>NUCLEOTIDE SEQUENCE</scope>
    <source>
        <strain evidence="1">HN1000</strain>
    </source>
</reference>
<dbReference type="EMBL" id="DAEPXK010000008">
    <property type="protein sequence ID" value="HBH1541561.1"/>
    <property type="molecule type" value="Genomic_DNA"/>
</dbReference>
<reference evidence="1" key="1">
    <citation type="journal article" date="2018" name="Genome Biol.">
        <title>SKESA: strategic k-mer extension for scrupulous assemblies.</title>
        <authorList>
            <person name="Souvorov A."/>
            <person name="Agarwala R."/>
            <person name="Lipman D.J."/>
        </authorList>
    </citation>
    <scope>NUCLEOTIDE SEQUENCE</scope>
    <source>
        <strain evidence="1">HN1000</strain>
    </source>
</reference>
<name>A0AAN6A572_CLODI</name>
<comment type="caution">
    <text evidence="1">The sequence shown here is derived from an EMBL/GenBank/DDBJ whole genome shotgun (WGS) entry which is preliminary data.</text>
</comment>
<evidence type="ECO:0000313" key="2">
    <source>
        <dbReference type="Proteomes" id="UP000878956"/>
    </source>
</evidence>
<accession>A0AAN6A572</accession>
<proteinExistence type="predicted"/>
<sequence length="299" mass="35240">MAISKTKCLNCGEEKYTDRYFWKSHSEIFTLNKRLPVCKECFRARFLLLNGCYNGELVKALKHICFNFDVYFDEKLAKELADKKNKDELIDEYMKIINRNSKYKGKTSLDNLLKEIYTGNNNDKNIVINDEIKLKWGRGFDDYEYKILERKYKEYKEYYEPESLTERKLFEEICIIELEKDKSREKGDMKAFNDLSKLVSSKMQDAEIKPSQKKKAGDSQDDTFGMKMMIYEKNQPVKDRLKEYEDVDGFEAYVNKHMKKPLAVALGLATGKYSINDGDKDIKFKDDVRDILEGNKNED</sequence>
<gene>
    <name evidence="1" type="ORF">KRM00_001023</name>
</gene>
<dbReference type="Proteomes" id="UP000878956">
    <property type="component" value="Unassembled WGS sequence"/>
</dbReference>